<reference evidence="1 2" key="1">
    <citation type="submission" date="2021-01" db="EMBL/GenBank/DDBJ databases">
        <title>Whole genome shotgun sequence of Plantactinospora endophytica NBRC 110450.</title>
        <authorList>
            <person name="Komaki H."/>
            <person name="Tamura T."/>
        </authorList>
    </citation>
    <scope>NUCLEOTIDE SEQUENCE [LARGE SCALE GENOMIC DNA]</scope>
    <source>
        <strain evidence="1 2">NBRC 110450</strain>
    </source>
</reference>
<comment type="caution">
    <text evidence="1">The sequence shown here is derived from an EMBL/GenBank/DDBJ whole genome shotgun (WGS) entry which is preliminary data.</text>
</comment>
<accession>A0ABQ4EEI3</accession>
<dbReference type="Gene3D" id="1.10.287.1060">
    <property type="entry name" value="ESAT-6-like"/>
    <property type="match status" value="1"/>
</dbReference>
<name>A0ABQ4EEI3_9ACTN</name>
<dbReference type="Proteomes" id="UP000646749">
    <property type="component" value="Unassembled WGS sequence"/>
</dbReference>
<dbReference type="RefSeq" id="WP_203871369.1">
    <property type="nucleotide sequence ID" value="NZ_BONW01000050.1"/>
</dbReference>
<gene>
    <name evidence="1" type="ORF">Pen02_80000</name>
</gene>
<keyword evidence="2" id="KW-1185">Reference proteome</keyword>
<evidence type="ECO:0008006" key="3">
    <source>
        <dbReference type="Google" id="ProtNLM"/>
    </source>
</evidence>
<dbReference type="SUPFAM" id="SSF140453">
    <property type="entry name" value="EsxAB dimer-like"/>
    <property type="match status" value="1"/>
</dbReference>
<dbReference type="EMBL" id="BONW01000050">
    <property type="protein sequence ID" value="GIG93064.1"/>
    <property type="molecule type" value="Genomic_DNA"/>
</dbReference>
<evidence type="ECO:0000313" key="1">
    <source>
        <dbReference type="EMBL" id="GIG93064.1"/>
    </source>
</evidence>
<dbReference type="InterPro" id="IPR036689">
    <property type="entry name" value="ESAT-6-like_sf"/>
</dbReference>
<organism evidence="1 2">
    <name type="scientific">Plantactinospora endophytica</name>
    <dbReference type="NCBI Taxonomy" id="673535"/>
    <lineage>
        <taxon>Bacteria</taxon>
        <taxon>Bacillati</taxon>
        <taxon>Actinomycetota</taxon>
        <taxon>Actinomycetes</taxon>
        <taxon>Micromonosporales</taxon>
        <taxon>Micromonosporaceae</taxon>
        <taxon>Plantactinospora</taxon>
    </lineage>
</organism>
<proteinExistence type="predicted"/>
<evidence type="ECO:0000313" key="2">
    <source>
        <dbReference type="Proteomes" id="UP000646749"/>
    </source>
</evidence>
<sequence>MRFQSGSVAAAGRRDRDVFRMYGDPDELDRLAGRLRQRAGEVRERAADHERQGHAARWVSVSAQVYRDRVTQDRTRADQTADELDRVADAVVAHAQEVRELIARIARIEEQVTGWFESAAQRLRDLAPLAGGPLLKAVVEAPWAGWSVQPGNLPASGDRRWLEVGEFMRGKGVL</sequence>
<protein>
    <recommendedName>
        <fullName evidence="3">WXG100 family type VII secretion target</fullName>
    </recommendedName>
</protein>